<dbReference type="PRINTS" id="PR00313">
    <property type="entry name" value="CABNDNGRPT"/>
</dbReference>
<protein>
    <recommendedName>
        <fullName evidence="7">Bifunctional hemolysin/adenylate cyclase</fullName>
    </recommendedName>
</protein>
<feature type="region of interest" description="Disordered" evidence="4">
    <location>
        <begin position="460"/>
        <end position="514"/>
    </location>
</feature>
<dbReference type="EMBL" id="BAAACG010000001">
    <property type="protein sequence ID" value="GAA0732812.1"/>
    <property type="molecule type" value="Genomic_DNA"/>
</dbReference>
<name>A0ABN1J979_9CLOT</name>
<evidence type="ECO:0000256" key="3">
    <source>
        <dbReference type="SAM" id="Coils"/>
    </source>
</evidence>
<evidence type="ECO:0008006" key="7">
    <source>
        <dbReference type="Google" id="ProtNLM"/>
    </source>
</evidence>
<keyword evidence="2" id="KW-0964">Secreted</keyword>
<dbReference type="InterPro" id="IPR011049">
    <property type="entry name" value="Serralysin-like_metalloprot_C"/>
</dbReference>
<dbReference type="Gene3D" id="2.150.10.10">
    <property type="entry name" value="Serralysin-like metalloprotease, C-terminal"/>
    <property type="match status" value="3"/>
</dbReference>
<organism evidence="5 6">
    <name type="scientific">Clostridium oceanicum</name>
    <dbReference type="NCBI Taxonomy" id="1543"/>
    <lineage>
        <taxon>Bacteria</taxon>
        <taxon>Bacillati</taxon>
        <taxon>Bacillota</taxon>
        <taxon>Clostridia</taxon>
        <taxon>Eubacteriales</taxon>
        <taxon>Clostridiaceae</taxon>
        <taxon>Clostridium</taxon>
    </lineage>
</organism>
<feature type="coiled-coil region" evidence="3">
    <location>
        <begin position="46"/>
        <end position="112"/>
    </location>
</feature>
<keyword evidence="6" id="KW-1185">Reference proteome</keyword>
<dbReference type="Pfam" id="PF00353">
    <property type="entry name" value="HemolysinCabind"/>
    <property type="match status" value="4"/>
</dbReference>
<keyword evidence="3" id="KW-0175">Coiled coil</keyword>
<comment type="caution">
    <text evidence="5">The sequence shown here is derived from an EMBL/GenBank/DDBJ whole genome shotgun (WGS) entry which is preliminary data.</text>
</comment>
<comment type="subcellular location">
    <subcellularLocation>
        <location evidence="1">Secreted</location>
    </subcellularLocation>
</comment>
<dbReference type="PANTHER" id="PTHR38340:SF1">
    <property type="entry name" value="S-LAYER PROTEIN"/>
    <property type="match status" value="1"/>
</dbReference>
<feature type="compositionally biased region" description="Low complexity" evidence="4">
    <location>
        <begin position="479"/>
        <end position="488"/>
    </location>
</feature>
<evidence type="ECO:0000256" key="2">
    <source>
        <dbReference type="ARBA" id="ARBA00022525"/>
    </source>
</evidence>
<feature type="coiled-coil region" evidence="3">
    <location>
        <begin position="191"/>
        <end position="218"/>
    </location>
</feature>
<proteinExistence type="predicted"/>
<accession>A0ABN1J979</accession>
<reference evidence="5 6" key="1">
    <citation type="journal article" date="2019" name="Int. J. Syst. Evol. Microbiol.">
        <title>The Global Catalogue of Microorganisms (GCM) 10K type strain sequencing project: providing services to taxonomists for standard genome sequencing and annotation.</title>
        <authorList>
            <consortium name="The Broad Institute Genomics Platform"/>
            <consortium name="The Broad Institute Genome Sequencing Center for Infectious Disease"/>
            <person name="Wu L."/>
            <person name="Ma J."/>
        </authorList>
    </citation>
    <scope>NUCLEOTIDE SEQUENCE [LARGE SCALE GENOMIC DNA]</scope>
    <source>
        <strain evidence="5 6">JCM 1407</strain>
    </source>
</reference>
<evidence type="ECO:0000256" key="1">
    <source>
        <dbReference type="ARBA" id="ARBA00004613"/>
    </source>
</evidence>
<dbReference type="SUPFAM" id="SSF51120">
    <property type="entry name" value="beta-Roll"/>
    <property type="match status" value="1"/>
</dbReference>
<dbReference type="PROSITE" id="PS00330">
    <property type="entry name" value="HEMOLYSIN_CALCIUM"/>
    <property type="match status" value="1"/>
</dbReference>
<sequence>MTAEEIRRIRELQEQNRNKDPEQVLIEKVENLRALYEGHHVTLTQVMNAERELREWRLRNEASNQIQASNQRQMEAYDELRERNLNPNYDELQSLRERRDTLIEEIENRKRDLGAHEKDYWSTDDGKVLYERHVDAIYDYERELPGIEDKIEQLYMEPREIYPDRESVQVYDPYGILNSQEKEQIVSRTFILKLTSEEERLIEERRALNERLDRELEREFLRQRRQEIYDFLNVEQYSKFDALVSQAEQNIESQIFEGKVTLAQEDEQELQDQAQMIFDNLDLTEDQMTEINHLTGRERIGLAALISGSISGGLQIGAIASNRPISNVPGLYSKWIGDTAGLAMIGNVIYRARKQAEDGLDTDEIMLLVSDGTRVIVSAGKIVLGWAQVAVTPGENGESFFKRLSESYTTPSTLNPRPSKPTTNVLVDADLGRVSTTSGINRDNFMNTPDEVLTRVFQKRPPLTHSQSMTNLGGNSIPSGGSTSTGGTRPHLTHSQSMPNLPGGGSTGGSNTASGRIGKAAGALSLIADVAWLAQAAQDLSDEGSNPDASKIMNVVGAGLCVIGDAISFAGPVGEIVGTIVGGIGCAVASIGSLCDLGPNSSKEEVLKAVGDFALSFGGPLMPNINAVEQAIMYQHLKDNADNDIDEDIYDSFHKISSLDATPIINFFHGIYDDQIRREQREELMERYGNFDNMMKEYIINDSEFQNNLNNAHDFLKENAHTTHTQFLTAYLTPEQINQLFKDEQYHRAGYDVRSIQDNLQVKGEEVDGAYKLETAAGVSVLPAGANLKNIDGREVLDTVSLGYGNGRNTITDQEGNEVENPRVIDTSTQISYSNDQLQMFSTEFKHRHRERYVSGYTSGGCIPGACNVGRDPIYSYREDPRYARFKCWIDVVDDMSGIQRIANPGDLTPEEVSSLPESQKMLYSYHNRTINATLLPINNRVISTISDIIFPKIETKAGDDDVILANVERVYNDGTGDSVVRVLADGGEGNDVLDLTNVKEEGIEGFNFEYSIRDNYLEYNRENSDGKNYDLDFYNFEQIRLGKDLDNTVTIKDGSDITLEDDESLEQIGIVGTESRTNNIDFSGVTGKKLYFAGNIDCENTVKGTENSDTIVIPDLKQDSQGNGFANIEAGAGNDFIIGGNFKNSVESKIGNTIHGGDGTDYIKGSGNYNLLYGDSGDDVIHGSNKEGSYNELFGGEGVDILVAGEYGSILRGQDDNDVIIGKDSADELYGDSGSDYLMGGKGNDQIYGDIGNDYIEGQNGNDMINGGEGNDYLKGNEGQDTFCFGNNFGTDVIADYEEGDVIKFEDDLGRAGNDMLSVYILKSEEKDFVALLTDQGCIKIKGVDSADYLSFNFGDYYLSTPSDVETRLGECMTFEEYSAPFLPLEEESQIAAAPPVSTSLSYSTENQYTEAFSGNNLETPSNLLVS</sequence>
<dbReference type="RefSeq" id="WP_343758107.1">
    <property type="nucleotide sequence ID" value="NZ_BAAACG010000001.1"/>
</dbReference>
<dbReference type="Proteomes" id="UP001501510">
    <property type="component" value="Unassembled WGS sequence"/>
</dbReference>
<gene>
    <name evidence="5" type="ORF">GCM10008906_02910</name>
</gene>
<dbReference type="PANTHER" id="PTHR38340">
    <property type="entry name" value="S-LAYER PROTEIN"/>
    <property type="match status" value="1"/>
</dbReference>
<feature type="compositionally biased region" description="Polar residues" evidence="4">
    <location>
        <begin position="464"/>
        <end position="478"/>
    </location>
</feature>
<evidence type="ECO:0000256" key="4">
    <source>
        <dbReference type="SAM" id="MobiDB-lite"/>
    </source>
</evidence>
<evidence type="ECO:0000313" key="5">
    <source>
        <dbReference type="EMBL" id="GAA0732812.1"/>
    </source>
</evidence>
<dbReference type="InterPro" id="IPR001343">
    <property type="entry name" value="Hemolysn_Ca-bd"/>
</dbReference>
<dbReference type="InterPro" id="IPR018511">
    <property type="entry name" value="Hemolysin-typ_Ca-bd_CS"/>
</dbReference>
<evidence type="ECO:0000313" key="6">
    <source>
        <dbReference type="Proteomes" id="UP001501510"/>
    </source>
</evidence>
<dbReference type="InterPro" id="IPR050557">
    <property type="entry name" value="RTX_toxin/Mannuronan_C5-epim"/>
</dbReference>